<protein>
    <submittedName>
        <fullName evidence="1">Uncharacterized protein</fullName>
    </submittedName>
</protein>
<proteinExistence type="predicted"/>
<reference evidence="1" key="1">
    <citation type="submission" date="2022-02" db="EMBL/GenBank/DDBJ databases">
        <title>Plant Genome Project.</title>
        <authorList>
            <person name="Zhang R.-G."/>
        </authorList>
    </citation>
    <scope>NUCLEOTIDE SEQUENCE</scope>
    <source>
        <strain evidence="1">AT1</strain>
    </source>
</reference>
<comment type="caution">
    <text evidence="1">The sequence shown here is derived from an EMBL/GenBank/DDBJ whole genome shotgun (WGS) entry which is preliminary data.</text>
</comment>
<name>A0ACC0LX36_RHOML</name>
<gene>
    <name evidence="1" type="ORF">RHMOL_Rhmol11G0282300</name>
</gene>
<dbReference type="Proteomes" id="UP001062846">
    <property type="component" value="Chromosome 11"/>
</dbReference>
<evidence type="ECO:0000313" key="1">
    <source>
        <dbReference type="EMBL" id="KAI8533240.1"/>
    </source>
</evidence>
<dbReference type="EMBL" id="CM046398">
    <property type="protein sequence ID" value="KAI8533240.1"/>
    <property type="molecule type" value="Genomic_DNA"/>
</dbReference>
<organism evidence="1 2">
    <name type="scientific">Rhododendron molle</name>
    <name type="common">Chinese azalea</name>
    <name type="synonym">Azalea mollis</name>
    <dbReference type="NCBI Taxonomy" id="49168"/>
    <lineage>
        <taxon>Eukaryota</taxon>
        <taxon>Viridiplantae</taxon>
        <taxon>Streptophyta</taxon>
        <taxon>Embryophyta</taxon>
        <taxon>Tracheophyta</taxon>
        <taxon>Spermatophyta</taxon>
        <taxon>Magnoliopsida</taxon>
        <taxon>eudicotyledons</taxon>
        <taxon>Gunneridae</taxon>
        <taxon>Pentapetalae</taxon>
        <taxon>asterids</taxon>
        <taxon>Ericales</taxon>
        <taxon>Ericaceae</taxon>
        <taxon>Ericoideae</taxon>
        <taxon>Rhodoreae</taxon>
        <taxon>Rhododendron</taxon>
    </lineage>
</organism>
<evidence type="ECO:0000313" key="2">
    <source>
        <dbReference type="Proteomes" id="UP001062846"/>
    </source>
</evidence>
<sequence length="333" mass="37530">MILIYTDHMPKVEGIHNKIVLVLAIPLEGHTRITSQKMDSAPLRSKSHYQARSVSFPSRSYPLVPQFNEHLCRLRAYDSKSTSSSLSSISNRLTGLEDLYHSVNDILLLPQNQQNLAQVCNGKWVDKALDGYLKLLDACAATKEVVSQTKEAVRELHSVVRRKRDSINFEGFLTSRNKVKKLIRELLKDLKSIRNKDMVPDFDRDHEAVAIFSMLKDVEQFTLGVLESLLFCVVGTKVQKGSGWSLVSKIMHQMSASCKAKDTVINEFEKVDAAVQSLIGGKPMESVDNMKIETVPSQLGELELSIQDVEKILERLLRQLIKTRVSLLNSLNN</sequence>
<keyword evidence="2" id="KW-1185">Reference proteome</keyword>
<accession>A0ACC0LX36</accession>